<dbReference type="RefSeq" id="WP_173065925.1">
    <property type="nucleotide sequence ID" value="NZ_BAABGO010000044.1"/>
</dbReference>
<proteinExistence type="predicted"/>
<keyword evidence="1" id="KW-0472">Membrane</keyword>
<dbReference type="InterPro" id="IPR045919">
    <property type="entry name" value="DUF6338"/>
</dbReference>
<evidence type="ECO:0000256" key="1">
    <source>
        <dbReference type="SAM" id="Phobius"/>
    </source>
</evidence>
<comment type="caution">
    <text evidence="2">The sequence shown here is derived from an EMBL/GenBank/DDBJ whole genome shotgun (WGS) entry which is preliminary data.</text>
</comment>
<dbReference type="EMBL" id="BLPF01000003">
    <property type="protein sequence ID" value="GFJ83450.1"/>
    <property type="molecule type" value="Genomic_DNA"/>
</dbReference>
<dbReference type="Pfam" id="PF19865">
    <property type="entry name" value="DUF6338"/>
    <property type="match status" value="1"/>
</dbReference>
<keyword evidence="3" id="KW-1185">Reference proteome</keyword>
<evidence type="ECO:0000313" key="2">
    <source>
        <dbReference type="EMBL" id="GFJ83450.1"/>
    </source>
</evidence>
<evidence type="ECO:0000313" key="3">
    <source>
        <dbReference type="Proteomes" id="UP000482800"/>
    </source>
</evidence>
<keyword evidence="1" id="KW-1133">Transmembrane helix</keyword>
<dbReference type="Proteomes" id="UP000482800">
    <property type="component" value="Unassembled WGS sequence"/>
</dbReference>
<organism evidence="2 3">
    <name type="scientific">Phytohabitans houttuyneae</name>
    <dbReference type="NCBI Taxonomy" id="1076126"/>
    <lineage>
        <taxon>Bacteria</taxon>
        <taxon>Bacillati</taxon>
        <taxon>Actinomycetota</taxon>
        <taxon>Actinomycetes</taxon>
        <taxon>Micromonosporales</taxon>
        <taxon>Micromonosporaceae</taxon>
    </lineage>
</organism>
<feature type="transmembrane region" description="Helical" evidence="1">
    <location>
        <begin position="45"/>
        <end position="66"/>
    </location>
</feature>
<name>A0A6V8KJ46_9ACTN</name>
<keyword evidence="1" id="KW-0812">Transmembrane</keyword>
<gene>
    <name evidence="2" type="ORF">Phou_076300</name>
</gene>
<reference evidence="2 3" key="2">
    <citation type="submission" date="2020-03" db="EMBL/GenBank/DDBJ databases">
        <authorList>
            <person name="Ichikawa N."/>
            <person name="Kimura A."/>
            <person name="Kitahashi Y."/>
            <person name="Uohara A."/>
        </authorList>
    </citation>
    <scope>NUCLEOTIDE SEQUENCE [LARGE SCALE GENOMIC DNA]</scope>
    <source>
        <strain evidence="2 3">NBRC 108639</strain>
    </source>
</reference>
<accession>A0A6V8KJ46</accession>
<protein>
    <submittedName>
        <fullName evidence="2">Uncharacterized protein</fullName>
    </submittedName>
</protein>
<feature type="transmembrane region" description="Helical" evidence="1">
    <location>
        <begin position="234"/>
        <end position="255"/>
    </location>
</feature>
<dbReference type="AlphaFoldDB" id="A0A6V8KJ46"/>
<feature type="transmembrane region" description="Helical" evidence="1">
    <location>
        <begin position="87"/>
        <end position="106"/>
    </location>
</feature>
<sequence length="257" mass="26832">MVPATAAAVVTFLLMVTPGTAFELMWQRTRPRRDESTFLEINRVLLTGVLFSAASAATLVAVEAVAPGTIVDIGGLVAGGGGYVEAHPLLSVATLAVALVIALLYATAAHDLLDAPAARRIGQESGWHTALSRLAAPGVRVFLSVQLKDGSTITGYSAAYSTDPDPSRRDLVLRAPLRIRPPGADAAVELDGSWQVMVLTGAEISTIAAAYVGSARPVRPGRARRLARWVERRVWQLSLGAVAAIVAALLVAALATP</sequence>
<reference evidence="2 3" key="1">
    <citation type="submission" date="2020-03" db="EMBL/GenBank/DDBJ databases">
        <title>Whole genome shotgun sequence of Phytohabitans houttuyneae NBRC 108639.</title>
        <authorList>
            <person name="Komaki H."/>
            <person name="Tamura T."/>
        </authorList>
    </citation>
    <scope>NUCLEOTIDE SEQUENCE [LARGE SCALE GENOMIC DNA]</scope>
    <source>
        <strain evidence="2 3">NBRC 108639</strain>
    </source>
</reference>